<feature type="chain" id="PRO_5045490578" evidence="1">
    <location>
        <begin position="30"/>
        <end position="99"/>
    </location>
</feature>
<dbReference type="EMBL" id="JAYKYQ010000004">
    <property type="protein sequence ID" value="MEB3510687.1"/>
    <property type="molecule type" value="Genomic_DNA"/>
</dbReference>
<evidence type="ECO:0000256" key="1">
    <source>
        <dbReference type="SAM" id="SignalP"/>
    </source>
</evidence>
<comment type="caution">
    <text evidence="2">The sequence shown here is derived from an EMBL/GenBank/DDBJ whole genome shotgun (WGS) entry which is preliminary data.</text>
</comment>
<keyword evidence="1" id="KW-0732">Signal</keyword>
<dbReference type="RefSeq" id="WP_195078634.1">
    <property type="nucleotide sequence ID" value="NZ_JAYESH010000005.1"/>
</dbReference>
<evidence type="ECO:0000313" key="3">
    <source>
        <dbReference type="Proteomes" id="UP001348098"/>
    </source>
</evidence>
<gene>
    <name evidence="2" type="ORF">U3653_11715</name>
</gene>
<sequence>MFSTTSARRTLARVAVAGAIAAIPLTALAMPASATPSTPGVTPARYDPYYDNRCDFGPFPNWSCNNNPLFGGGHYGNPPYGRGPGGWGQGWGTDSFGSS</sequence>
<name>A0ABU6AT76_9NOCA</name>
<dbReference type="Proteomes" id="UP001348098">
    <property type="component" value="Unassembled WGS sequence"/>
</dbReference>
<accession>A0ABU6AT76</accession>
<reference evidence="2 3" key="1">
    <citation type="submission" date="2023-12" db="EMBL/GenBank/DDBJ databases">
        <title>novel species in genus Nocarida.</title>
        <authorList>
            <person name="Li Z."/>
        </authorList>
    </citation>
    <scope>NUCLEOTIDE SEQUENCE [LARGE SCALE GENOMIC DNA]</scope>
    <source>
        <strain evidence="2 3">CDC186</strain>
    </source>
</reference>
<evidence type="ECO:0000313" key="2">
    <source>
        <dbReference type="EMBL" id="MEB3510687.1"/>
    </source>
</evidence>
<organism evidence="2 3">
    <name type="scientific">Nocardia implantans</name>
    <dbReference type="NCBI Taxonomy" id="3108168"/>
    <lineage>
        <taxon>Bacteria</taxon>
        <taxon>Bacillati</taxon>
        <taxon>Actinomycetota</taxon>
        <taxon>Actinomycetes</taxon>
        <taxon>Mycobacteriales</taxon>
        <taxon>Nocardiaceae</taxon>
        <taxon>Nocardia</taxon>
    </lineage>
</organism>
<protein>
    <submittedName>
        <fullName evidence="2">Uncharacterized protein</fullName>
    </submittedName>
</protein>
<feature type="signal peptide" evidence="1">
    <location>
        <begin position="1"/>
        <end position="29"/>
    </location>
</feature>
<keyword evidence="3" id="KW-1185">Reference proteome</keyword>
<proteinExistence type="predicted"/>